<keyword evidence="3" id="KW-0645">Protease</keyword>
<sequence length="708" mass="77939">MKTTLLATATALALSLAFPAAATDADRCLDASCDLRALYQTDAAPSGASDNAPIAAQKLGRWGIDTAGMDPTVKPGADFFGYVNGNWAKNTPIPADRSSYGGFAVLRDLSEARVRRLVESYPAADPASGDDQAKVAALYRGFMDEAAIEKAGAKPLQPALKDVRNAKSKEDIAALMGRSNAGFGRSFFGIGVSDDQKDPDRYTLYMSQSGLGLGDRQMYLDEKFAPQRERYQAYIAQMLGLAGWDKPAENAAAILALETKLAEAHWTRAESRDRDKTYNPVETAELASKAPGFPWATFFKAAGVENTPRVVVRQDSAVPKMASIFANADLDTLKAWQAFHTTDQAAPLLSKAFSDAEFEFRSKFLSGQPEQRERWKRGVAFAEGAMGEAIGRDYVQLYFPADSKAKMDALVANVKEAMRARLDTLEWMSPETRKEAHAKLNGFGLKIGYPDKWRDYSGLQVNAGDVFGNAERAAKFEWDYDRARIGQQVDKGEWGMTPQTVNAYYSSVKNEIVFPAAILQPPFFDPDADPAVNYGAIGGVIGHEIIHGFDDQGRKSDGAGLLRDWWKPEDAAKFEAQASKLGAQYEAYEFPQLPDMRINSKVAMGENIGDLGGITIALEAYRRSLDGKRAPVLDGFTGDQRFFMGWAQVWRTLWRDDALRQQLVNGTHSPGQIRAFAPLRNVDAWYDAFGITKADPLWVAPENRVRIW</sequence>
<keyword evidence="6" id="KW-0862">Zinc</keyword>
<dbReference type="CDD" id="cd08662">
    <property type="entry name" value="M13"/>
    <property type="match status" value="1"/>
</dbReference>
<feature type="domain" description="Peptidase M13 C-terminal" evidence="9">
    <location>
        <begin position="502"/>
        <end position="705"/>
    </location>
</feature>
<dbReference type="InterPro" id="IPR042089">
    <property type="entry name" value="Peptidase_M13_dom_2"/>
</dbReference>
<keyword evidence="5" id="KW-0378">Hydrolase</keyword>
<comment type="cofactor">
    <cofactor evidence="1">
        <name>Zn(2+)</name>
        <dbReference type="ChEBI" id="CHEBI:29105"/>
    </cofactor>
</comment>
<evidence type="ECO:0000259" key="9">
    <source>
        <dbReference type="Pfam" id="PF01431"/>
    </source>
</evidence>
<dbReference type="EMBL" id="BMYD01000001">
    <property type="protein sequence ID" value="GHA72652.1"/>
    <property type="molecule type" value="Genomic_DNA"/>
</dbReference>
<dbReference type="AlphaFoldDB" id="A0A918SUW3"/>
<feature type="chain" id="PRO_5037778099" evidence="8">
    <location>
        <begin position="23"/>
        <end position="708"/>
    </location>
</feature>
<keyword evidence="8" id="KW-0732">Signal</keyword>
<evidence type="ECO:0000256" key="1">
    <source>
        <dbReference type="ARBA" id="ARBA00001947"/>
    </source>
</evidence>
<evidence type="ECO:0000256" key="5">
    <source>
        <dbReference type="ARBA" id="ARBA00022801"/>
    </source>
</evidence>
<keyword evidence="12" id="KW-1185">Reference proteome</keyword>
<dbReference type="PRINTS" id="PR00786">
    <property type="entry name" value="NEPRILYSIN"/>
</dbReference>
<name>A0A918SUW3_9GAMM</name>
<dbReference type="InterPro" id="IPR008753">
    <property type="entry name" value="Peptidase_M13_N"/>
</dbReference>
<keyword evidence="4" id="KW-0479">Metal-binding</keyword>
<evidence type="ECO:0000256" key="6">
    <source>
        <dbReference type="ARBA" id="ARBA00022833"/>
    </source>
</evidence>
<dbReference type="PANTHER" id="PTHR11733">
    <property type="entry name" value="ZINC METALLOPROTEASE FAMILY M13 NEPRILYSIN-RELATED"/>
    <property type="match status" value="1"/>
</dbReference>
<dbReference type="GO" id="GO:0016485">
    <property type="term" value="P:protein processing"/>
    <property type="evidence" value="ECO:0007669"/>
    <property type="project" value="TreeGrafter"/>
</dbReference>
<dbReference type="GO" id="GO:0004222">
    <property type="term" value="F:metalloendopeptidase activity"/>
    <property type="evidence" value="ECO:0007669"/>
    <property type="project" value="InterPro"/>
</dbReference>
<dbReference type="Pfam" id="PF05649">
    <property type="entry name" value="Peptidase_M13_N"/>
    <property type="match status" value="1"/>
</dbReference>
<dbReference type="GO" id="GO:0046872">
    <property type="term" value="F:metal ion binding"/>
    <property type="evidence" value="ECO:0007669"/>
    <property type="project" value="UniProtKB-KW"/>
</dbReference>
<dbReference type="GO" id="GO:0005886">
    <property type="term" value="C:plasma membrane"/>
    <property type="evidence" value="ECO:0007669"/>
    <property type="project" value="TreeGrafter"/>
</dbReference>
<evidence type="ECO:0000313" key="12">
    <source>
        <dbReference type="Proteomes" id="UP000646426"/>
    </source>
</evidence>
<evidence type="ECO:0000256" key="3">
    <source>
        <dbReference type="ARBA" id="ARBA00022670"/>
    </source>
</evidence>
<evidence type="ECO:0000256" key="8">
    <source>
        <dbReference type="SAM" id="SignalP"/>
    </source>
</evidence>
<organism evidence="11 12">
    <name type="scientific">Cognatilysobacter bugurensis</name>
    <dbReference type="NCBI Taxonomy" id="543356"/>
    <lineage>
        <taxon>Bacteria</taxon>
        <taxon>Pseudomonadati</taxon>
        <taxon>Pseudomonadota</taxon>
        <taxon>Gammaproteobacteria</taxon>
        <taxon>Lysobacterales</taxon>
        <taxon>Lysobacteraceae</taxon>
        <taxon>Cognatilysobacter</taxon>
    </lineage>
</organism>
<feature type="domain" description="Peptidase M13 N-terminal" evidence="10">
    <location>
        <begin position="75"/>
        <end position="450"/>
    </location>
</feature>
<feature type="signal peptide" evidence="8">
    <location>
        <begin position="1"/>
        <end position="22"/>
    </location>
</feature>
<accession>A0A918SUW3</accession>
<dbReference type="InterPro" id="IPR000718">
    <property type="entry name" value="Peptidase_M13"/>
</dbReference>
<dbReference type="Gene3D" id="3.40.390.10">
    <property type="entry name" value="Collagenase (Catalytic Domain)"/>
    <property type="match status" value="1"/>
</dbReference>
<evidence type="ECO:0000256" key="7">
    <source>
        <dbReference type="ARBA" id="ARBA00023049"/>
    </source>
</evidence>
<dbReference type="Proteomes" id="UP000646426">
    <property type="component" value="Unassembled WGS sequence"/>
</dbReference>
<dbReference type="PROSITE" id="PS51885">
    <property type="entry name" value="NEPRILYSIN"/>
    <property type="match status" value="1"/>
</dbReference>
<dbReference type="InterPro" id="IPR024079">
    <property type="entry name" value="MetalloPept_cat_dom_sf"/>
</dbReference>
<dbReference type="Pfam" id="PF01431">
    <property type="entry name" value="Peptidase_M13"/>
    <property type="match status" value="1"/>
</dbReference>
<reference evidence="11" key="2">
    <citation type="submission" date="2020-09" db="EMBL/GenBank/DDBJ databases">
        <authorList>
            <person name="Sun Q."/>
            <person name="Kim S."/>
        </authorList>
    </citation>
    <scope>NUCLEOTIDE SEQUENCE</scope>
    <source>
        <strain evidence="11">KCTC 23077</strain>
    </source>
</reference>
<comment type="similarity">
    <text evidence="2">Belongs to the peptidase M13 family.</text>
</comment>
<dbReference type="Gene3D" id="1.10.1380.10">
    <property type="entry name" value="Neutral endopeptidase , domain2"/>
    <property type="match status" value="1"/>
</dbReference>
<evidence type="ECO:0000259" key="10">
    <source>
        <dbReference type="Pfam" id="PF05649"/>
    </source>
</evidence>
<dbReference type="SUPFAM" id="SSF55486">
    <property type="entry name" value="Metalloproteases ('zincins'), catalytic domain"/>
    <property type="match status" value="1"/>
</dbReference>
<evidence type="ECO:0000313" key="11">
    <source>
        <dbReference type="EMBL" id="GHA72652.1"/>
    </source>
</evidence>
<comment type="caution">
    <text evidence="11">The sequence shown here is derived from an EMBL/GenBank/DDBJ whole genome shotgun (WGS) entry which is preliminary data.</text>
</comment>
<proteinExistence type="inferred from homology"/>
<dbReference type="InterPro" id="IPR018497">
    <property type="entry name" value="Peptidase_M13_C"/>
</dbReference>
<evidence type="ECO:0000256" key="4">
    <source>
        <dbReference type="ARBA" id="ARBA00022723"/>
    </source>
</evidence>
<protein>
    <submittedName>
        <fullName evidence="11">Zinc metalloprotease</fullName>
    </submittedName>
</protein>
<dbReference type="PANTHER" id="PTHR11733:SF167">
    <property type="entry name" value="FI17812P1-RELATED"/>
    <property type="match status" value="1"/>
</dbReference>
<keyword evidence="7 11" id="KW-0482">Metalloprotease</keyword>
<dbReference type="RefSeq" id="WP_229792290.1">
    <property type="nucleotide sequence ID" value="NZ_BMYD01000001.1"/>
</dbReference>
<gene>
    <name evidence="11" type="ORF">GCM10007067_06480</name>
</gene>
<evidence type="ECO:0000256" key="2">
    <source>
        <dbReference type="ARBA" id="ARBA00007357"/>
    </source>
</evidence>
<reference evidence="11" key="1">
    <citation type="journal article" date="2014" name="Int. J. Syst. Evol. Microbiol.">
        <title>Complete genome sequence of Corynebacterium casei LMG S-19264T (=DSM 44701T), isolated from a smear-ripened cheese.</title>
        <authorList>
            <consortium name="US DOE Joint Genome Institute (JGI-PGF)"/>
            <person name="Walter F."/>
            <person name="Albersmeier A."/>
            <person name="Kalinowski J."/>
            <person name="Ruckert C."/>
        </authorList>
    </citation>
    <scope>NUCLEOTIDE SEQUENCE</scope>
    <source>
        <strain evidence="11">KCTC 23077</strain>
    </source>
</reference>